<evidence type="ECO:0000313" key="1">
    <source>
        <dbReference type="EMBL" id="CAD8411736.1"/>
    </source>
</evidence>
<organism evidence="1">
    <name type="scientific">Proboscia inermis</name>
    <dbReference type="NCBI Taxonomy" id="420281"/>
    <lineage>
        <taxon>Eukaryota</taxon>
        <taxon>Sar</taxon>
        <taxon>Stramenopiles</taxon>
        <taxon>Ochrophyta</taxon>
        <taxon>Bacillariophyta</taxon>
        <taxon>Coscinodiscophyceae</taxon>
        <taxon>Rhizosoleniophycidae</taxon>
        <taxon>Rhizosoleniales</taxon>
        <taxon>Rhizosoleniaceae</taxon>
        <taxon>Proboscia</taxon>
    </lineage>
</organism>
<dbReference type="InterPro" id="IPR044845">
    <property type="entry name" value="HPAT/SRGT1-like"/>
</dbReference>
<dbReference type="PANTHER" id="PTHR31485:SF7">
    <property type="entry name" value="PEPTIDYL SERINE ALPHA-GALACTOSYLTRANSFERASE"/>
    <property type="match status" value="1"/>
</dbReference>
<gene>
    <name evidence="1" type="ORF">PINE0816_LOCUS7861</name>
</gene>
<sequence>MHQISTKWCEFVPKVHKEYPNLLAEMFAYCIAAAHLKLEHMLIDSLMISNVNGGGEGWPHVDAIPDSEICSFASNVDTEKYPVPSVIHYCQRYIVSDWFFGKRKVPREFFTCDAPLYDEPPMDLAEKYDYKVMPNGEKEVFQNPKSPKHNAFIICLMTHAMNEAGTFFKKNHCDGGNKEKKYKLFYGK</sequence>
<accession>A0A7S0C4P6</accession>
<dbReference type="EMBL" id="HBEL01016470">
    <property type="protein sequence ID" value="CAD8411736.1"/>
    <property type="molecule type" value="Transcribed_RNA"/>
</dbReference>
<proteinExistence type="predicted"/>
<dbReference type="AlphaFoldDB" id="A0A7S0C4P6"/>
<name>A0A7S0C4P6_9STRA</name>
<dbReference type="GO" id="GO:0016757">
    <property type="term" value="F:glycosyltransferase activity"/>
    <property type="evidence" value="ECO:0007669"/>
    <property type="project" value="InterPro"/>
</dbReference>
<protein>
    <submittedName>
        <fullName evidence="1">Uncharacterized protein</fullName>
    </submittedName>
</protein>
<dbReference type="PANTHER" id="PTHR31485">
    <property type="entry name" value="PEPTIDYL SERINE ALPHA-GALACTOSYLTRANSFERASE"/>
    <property type="match status" value="1"/>
</dbReference>
<reference evidence="1" key="1">
    <citation type="submission" date="2021-01" db="EMBL/GenBank/DDBJ databases">
        <authorList>
            <person name="Corre E."/>
            <person name="Pelletier E."/>
            <person name="Niang G."/>
            <person name="Scheremetjew M."/>
            <person name="Finn R."/>
            <person name="Kale V."/>
            <person name="Holt S."/>
            <person name="Cochrane G."/>
            <person name="Meng A."/>
            <person name="Brown T."/>
            <person name="Cohen L."/>
        </authorList>
    </citation>
    <scope>NUCLEOTIDE SEQUENCE</scope>
    <source>
        <strain evidence="1">CCAP1064/1</strain>
    </source>
</reference>